<gene>
    <name evidence="1" type="ORF">FBZ82_101201</name>
</gene>
<comment type="caution">
    <text evidence="1">The sequence shown here is derived from an EMBL/GenBank/DDBJ whole genome shotgun (WGS) entry which is preliminary data.</text>
</comment>
<dbReference type="Proteomes" id="UP000316083">
    <property type="component" value="Unassembled WGS sequence"/>
</dbReference>
<reference evidence="1 2" key="1">
    <citation type="submission" date="2019-06" db="EMBL/GenBank/DDBJ databases">
        <title>Genomic Encyclopedia of Type Strains, Phase IV (KMG-V): Genome sequencing to study the core and pangenomes of soil and plant-associated prokaryotes.</title>
        <authorList>
            <person name="Whitman W."/>
        </authorList>
    </citation>
    <scope>NUCLEOTIDE SEQUENCE [LARGE SCALE GENOMIC DNA]</scope>
    <source>
        <strain evidence="1 2">BR 11796</strain>
    </source>
</reference>
<dbReference type="SUPFAM" id="SSF48452">
    <property type="entry name" value="TPR-like"/>
    <property type="match status" value="2"/>
</dbReference>
<dbReference type="PANTHER" id="PTHR47691:SF3">
    <property type="entry name" value="HTH-TYPE TRANSCRIPTIONAL REGULATOR RV0890C-RELATED"/>
    <property type="match status" value="1"/>
</dbReference>
<dbReference type="Pfam" id="PF13424">
    <property type="entry name" value="TPR_12"/>
    <property type="match status" value="1"/>
</dbReference>
<evidence type="ECO:0000313" key="1">
    <source>
        <dbReference type="EMBL" id="TWA74186.1"/>
    </source>
</evidence>
<dbReference type="PANTHER" id="PTHR47691">
    <property type="entry name" value="REGULATOR-RELATED"/>
    <property type="match status" value="1"/>
</dbReference>
<dbReference type="RefSeq" id="WP_145671859.1">
    <property type="nucleotide sequence ID" value="NZ_VITF01000001.1"/>
</dbReference>
<dbReference type="InterPro" id="IPR011990">
    <property type="entry name" value="TPR-like_helical_dom_sf"/>
</dbReference>
<dbReference type="EMBL" id="VITF01000001">
    <property type="protein sequence ID" value="TWA74186.1"/>
    <property type="molecule type" value="Genomic_DNA"/>
</dbReference>
<dbReference type="Gene3D" id="1.25.40.10">
    <property type="entry name" value="Tetratricopeptide repeat domain"/>
    <property type="match status" value="2"/>
</dbReference>
<dbReference type="AlphaFoldDB" id="A0A560BNK8"/>
<proteinExistence type="predicted"/>
<protein>
    <submittedName>
        <fullName evidence="1">Tetratricopeptide repeat protein</fullName>
    </submittedName>
</protein>
<evidence type="ECO:0000313" key="2">
    <source>
        <dbReference type="Proteomes" id="UP000316083"/>
    </source>
</evidence>
<sequence length="673" mass="71163">MAQPRSVIRDNAEATPADAAFRHALADIADALHRAEEGMGSVLAVTAAAEDSRRLTAALVHSPVTAGFSVLRWPQSLLPPLGEPDDLEAVAHSLLPLTDGPTDDAHCNLVLAAERGGGELAGAAVRGLLGLPSPHPLWLGLDGAQRADFQVEGLAAAILDLCYERPVLIVVENAQWARGLTVPLLDALSNAVEDARLCLLAIGCPASDSRPGGWMPPGTARRMALPDADSGGPDAHADDPAPHAILLRALRRDRRPERIEWMAHHAPLAGEWALACACARHAGRRAEADCRPADAARHYADALDALNRLPATRRHAQRRIDLWTALARTCPPADGRAIKAAEKAHALAEDLGDRMRTARALSILASLRWVGGNLSAAQRTGLRALRIWRQSDSPRQQVQTLIKLGRGLTEAGRFRHADTVLRAAAGLVADPAANLAANLAVDPAHQRETRRLHGPTALAPVCVAAHRARCRAELGDPEDALRLAREALAQAEHSGHAASRALACLHLGWAALTGGRYAQAVDPLKRAVAITETIRLHACQPLVLGALGYALARTGALSDGASLLLGSREHARMLGIRRHEPQILIWIAEAALLSGQPEDTVRNARDAAEKAADAGQAGDEAWARLALARGLAAQGNVAAARSSVDAAARIAARRSMAPLLAQCADLRRSVTSP</sequence>
<organism evidence="1 2">
    <name type="scientific">Azospirillum brasilense</name>
    <dbReference type="NCBI Taxonomy" id="192"/>
    <lineage>
        <taxon>Bacteria</taxon>
        <taxon>Pseudomonadati</taxon>
        <taxon>Pseudomonadota</taxon>
        <taxon>Alphaproteobacteria</taxon>
        <taxon>Rhodospirillales</taxon>
        <taxon>Azospirillaceae</taxon>
        <taxon>Azospirillum</taxon>
    </lineage>
</organism>
<accession>A0A560BNK8</accession>
<name>A0A560BNK8_AZOBR</name>